<proteinExistence type="predicted"/>
<evidence type="ECO:0000313" key="6">
    <source>
        <dbReference type="EMBL" id="KAL2838967.1"/>
    </source>
</evidence>
<organism evidence="6 7">
    <name type="scientific">Aspergillus pseudoustus</name>
    <dbReference type="NCBI Taxonomy" id="1810923"/>
    <lineage>
        <taxon>Eukaryota</taxon>
        <taxon>Fungi</taxon>
        <taxon>Dikarya</taxon>
        <taxon>Ascomycota</taxon>
        <taxon>Pezizomycotina</taxon>
        <taxon>Eurotiomycetes</taxon>
        <taxon>Eurotiomycetidae</taxon>
        <taxon>Eurotiales</taxon>
        <taxon>Aspergillaceae</taxon>
        <taxon>Aspergillus</taxon>
        <taxon>Aspergillus subgen. Nidulantes</taxon>
    </lineage>
</organism>
<dbReference type="SUPFAM" id="SSF48403">
    <property type="entry name" value="Ankyrin repeat"/>
    <property type="match status" value="1"/>
</dbReference>
<dbReference type="InterPro" id="IPR036770">
    <property type="entry name" value="Ankyrin_rpt-contain_sf"/>
</dbReference>
<sequence length="342" mass="38631">MVRFLLANGSDIRCHTNYQETAVYLAARSGHDDVVRLLLSSGADSIALDHQGRPALHAAVMIGHHQVVYLFAEHGSPPLSLRDRLGRTALHLAAQKQDRDMVALLLEKGADVNAEDSVGKTALAFCREKTIRELLIAHGATDPQMPQESDNNGRIVELEDGYIESDRESASRLETLRQEAENFRRGQERRSMSSGRSSTSGRRLRRSDRNRGLSPRGNFTGSSDVYWSDEHYGRRGIRRDLVDRSRDGSDPHSRSYRLLHDRSYDEDKRGPYSKRNVADDKSDTSDMITLMVECLLILLVVLMVIVVVVVLAMLAMTVMMMGMVMWTMMSLMVIKWARVFWP</sequence>
<dbReference type="InterPro" id="IPR002110">
    <property type="entry name" value="Ankyrin_rpt"/>
</dbReference>
<dbReference type="PROSITE" id="PS50088">
    <property type="entry name" value="ANK_REPEAT"/>
    <property type="match status" value="2"/>
</dbReference>
<feature type="region of interest" description="Disordered" evidence="4">
    <location>
        <begin position="180"/>
        <end position="217"/>
    </location>
</feature>
<evidence type="ECO:0000256" key="5">
    <source>
        <dbReference type="SAM" id="Phobius"/>
    </source>
</evidence>
<comment type="caution">
    <text evidence="6">The sequence shown here is derived from an EMBL/GenBank/DDBJ whole genome shotgun (WGS) entry which is preliminary data.</text>
</comment>
<evidence type="ECO:0000256" key="4">
    <source>
        <dbReference type="SAM" id="MobiDB-lite"/>
    </source>
</evidence>
<feature type="transmembrane region" description="Helical" evidence="5">
    <location>
        <begin position="295"/>
        <end position="316"/>
    </location>
</feature>
<reference evidence="6 7" key="1">
    <citation type="submission" date="2024-07" db="EMBL/GenBank/DDBJ databases">
        <title>Section-level genome sequencing and comparative genomics of Aspergillus sections Usti and Cavernicolus.</title>
        <authorList>
            <consortium name="Lawrence Berkeley National Laboratory"/>
            <person name="Nybo J.L."/>
            <person name="Vesth T.C."/>
            <person name="Theobald S."/>
            <person name="Frisvad J.C."/>
            <person name="Larsen T.O."/>
            <person name="Kjaerboelling I."/>
            <person name="Rothschild-Mancinelli K."/>
            <person name="Lyhne E.K."/>
            <person name="Kogle M.E."/>
            <person name="Barry K."/>
            <person name="Clum A."/>
            <person name="Na H."/>
            <person name="Ledsgaard L."/>
            <person name="Lin J."/>
            <person name="Lipzen A."/>
            <person name="Kuo A."/>
            <person name="Riley R."/>
            <person name="Mondo S."/>
            <person name="Labutti K."/>
            <person name="Haridas S."/>
            <person name="Pangalinan J."/>
            <person name="Salamov A.A."/>
            <person name="Simmons B.A."/>
            <person name="Magnuson J.K."/>
            <person name="Chen J."/>
            <person name="Drula E."/>
            <person name="Henrissat B."/>
            <person name="Wiebenga A."/>
            <person name="Lubbers R.J."/>
            <person name="Gomes A.C."/>
            <person name="Makela M.R."/>
            <person name="Stajich J."/>
            <person name="Grigoriev I.V."/>
            <person name="Mortensen U.H."/>
            <person name="De Vries R.P."/>
            <person name="Baker S.E."/>
            <person name="Andersen M.R."/>
        </authorList>
    </citation>
    <scope>NUCLEOTIDE SEQUENCE [LARGE SCALE GENOMIC DNA]</scope>
    <source>
        <strain evidence="6 7">CBS 123904</strain>
    </source>
</reference>
<accession>A0ABR4JGU8</accession>
<dbReference type="PRINTS" id="PR01415">
    <property type="entry name" value="ANKYRIN"/>
</dbReference>
<dbReference type="Proteomes" id="UP001610446">
    <property type="component" value="Unassembled WGS sequence"/>
</dbReference>
<dbReference type="Pfam" id="PF12796">
    <property type="entry name" value="Ank_2"/>
    <property type="match status" value="2"/>
</dbReference>
<keyword evidence="5" id="KW-0472">Membrane</keyword>
<dbReference type="PROSITE" id="PS50297">
    <property type="entry name" value="ANK_REP_REGION"/>
    <property type="match status" value="2"/>
</dbReference>
<keyword evidence="5" id="KW-1133">Transmembrane helix</keyword>
<keyword evidence="2 3" id="KW-0040">ANK repeat</keyword>
<evidence type="ECO:0000313" key="7">
    <source>
        <dbReference type="Proteomes" id="UP001610446"/>
    </source>
</evidence>
<evidence type="ECO:0000256" key="1">
    <source>
        <dbReference type="ARBA" id="ARBA00022737"/>
    </source>
</evidence>
<dbReference type="Gene3D" id="1.25.40.20">
    <property type="entry name" value="Ankyrin repeat-containing domain"/>
    <property type="match status" value="1"/>
</dbReference>
<name>A0ABR4JGU8_9EURO</name>
<keyword evidence="7" id="KW-1185">Reference proteome</keyword>
<keyword evidence="1" id="KW-0677">Repeat</keyword>
<evidence type="ECO:0000256" key="3">
    <source>
        <dbReference type="PROSITE-ProRule" id="PRU00023"/>
    </source>
</evidence>
<protein>
    <submittedName>
        <fullName evidence="6">Ankyrin repeat-containing domain protein</fullName>
    </submittedName>
</protein>
<evidence type="ECO:0000256" key="2">
    <source>
        <dbReference type="ARBA" id="ARBA00023043"/>
    </source>
</evidence>
<dbReference type="PANTHER" id="PTHR24166:SF48">
    <property type="entry name" value="PROTEIN VAPYRIN"/>
    <property type="match status" value="1"/>
</dbReference>
<dbReference type="SMART" id="SM00248">
    <property type="entry name" value="ANK"/>
    <property type="match status" value="3"/>
</dbReference>
<keyword evidence="5" id="KW-0812">Transmembrane</keyword>
<feature type="compositionally biased region" description="Basic and acidic residues" evidence="4">
    <location>
        <begin position="180"/>
        <end position="191"/>
    </location>
</feature>
<gene>
    <name evidence="6" type="ORF">BJY01DRAFT_219539</name>
</gene>
<dbReference type="PANTHER" id="PTHR24166">
    <property type="entry name" value="ROLLING PEBBLES, ISOFORM B"/>
    <property type="match status" value="1"/>
</dbReference>
<dbReference type="InterPro" id="IPR050889">
    <property type="entry name" value="Dendritic_Spine_Reg/Scaffold"/>
</dbReference>
<feature type="repeat" description="ANK" evidence="3">
    <location>
        <begin position="85"/>
        <end position="117"/>
    </location>
</feature>
<feature type="compositionally biased region" description="Low complexity" evidence="4">
    <location>
        <begin position="192"/>
        <end position="201"/>
    </location>
</feature>
<dbReference type="EMBL" id="JBFXLU010000139">
    <property type="protein sequence ID" value="KAL2838967.1"/>
    <property type="molecule type" value="Genomic_DNA"/>
</dbReference>
<feature type="repeat" description="ANK" evidence="3">
    <location>
        <begin position="18"/>
        <end position="50"/>
    </location>
</feature>